<protein>
    <recommendedName>
        <fullName evidence="3">F-box domain-containing protein</fullName>
    </recommendedName>
</protein>
<dbReference type="AlphaFoldDB" id="A0A9W8JW62"/>
<reference evidence="1" key="1">
    <citation type="submission" date="2022-07" db="EMBL/GenBank/DDBJ databases">
        <title>Genome Sequence of Agrocybe chaxingu.</title>
        <authorList>
            <person name="Buettner E."/>
        </authorList>
    </citation>
    <scope>NUCLEOTIDE SEQUENCE</scope>
    <source>
        <strain evidence="1">MP-N11</strain>
    </source>
</reference>
<proteinExistence type="predicted"/>
<dbReference type="SUPFAM" id="SSF52047">
    <property type="entry name" value="RNI-like"/>
    <property type="match status" value="1"/>
</dbReference>
<sequence>MASIQRVSKEVLTQIFHFTLNAEHPRRSSPSDTRRSISAVCIYWRLVINNTPSLWRSITFTPTSSQNAEYRLALARTWLERGRDTPLSLDLCGRTPAQLPTRLEDLLYGGGAFSIVDEAIRPVARRIVSLTCILWKDDIRAFLTLPLGTFPILENISILFLDIVRYPQEEMPSFTVFTDAPRLSSARMHLFSGLHPLDLSLPWSQLTLLDFWNVPMSDETFMRILRSSASTLQDACFQVATFTAYPPLQTSSTFRQVSMQALVKFRLSYNSHITDPAFFKLIDLPVLKYLQIEKAGGFTGIDFETITPLLQSASRSLEQLTLLHLDAETNSAPHRQVFHSEISTLLRVVPQLVYLHLPPGIFLDGPLFEDIALGRILPGLQALEVSTSGLMNCYRVIQMVIIRNQEAGRRLVPPTSSSSQVLDVAFMPISRIRLQVPLAEREGIEEQLMDLVSADCLADVVVELVV</sequence>
<dbReference type="EMBL" id="JANKHO010000965">
    <property type="protein sequence ID" value="KAJ3504763.1"/>
    <property type="molecule type" value="Genomic_DNA"/>
</dbReference>
<evidence type="ECO:0008006" key="3">
    <source>
        <dbReference type="Google" id="ProtNLM"/>
    </source>
</evidence>
<comment type="caution">
    <text evidence="1">The sequence shown here is derived from an EMBL/GenBank/DDBJ whole genome shotgun (WGS) entry which is preliminary data.</text>
</comment>
<gene>
    <name evidence="1" type="ORF">NLJ89_g7766</name>
</gene>
<accession>A0A9W8JW62</accession>
<dbReference type="InterPro" id="IPR032675">
    <property type="entry name" value="LRR_dom_sf"/>
</dbReference>
<keyword evidence="2" id="KW-1185">Reference proteome</keyword>
<dbReference type="Gene3D" id="1.20.1280.50">
    <property type="match status" value="1"/>
</dbReference>
<name>A0A9W8JW62_9AGAR</name>
<dbReference type="Gene3D" id="3.80.10.10">
    <property type="entry name" value="Ribonuclease Inhibitor"/>
    <property type="match status" value="1"/>
</dbReference>
<dbReference type="Proteomes" id="UP001148786">
    <property type="component" value="Unassembled WGS sequence"/>
</dbReference>
<organism evidence="1 2">
    <name type="scientific">Agrocybe chaxingu</name>
    <dbReference type="NCBI Taxonomy" id="84603"/>
    <lineage>
        <taxon>Eukaryota</taxon>
        <taxon>Fungi</taxon>
        <taxon>Dikarya</taxon>
        <taxon>Basidiomycota</taxon>
        <taxon>Agaricomycotina</taxon>
        <taxon>Agaricomycetes</taxon>
        <taxon>Agaricomycetidae</taxon>
        <taxon>Agaricales</taxon>
        <taxon>Agaricineae</taxon>
        <taxon>Strophariaceae</taxon>
        <taxon>Agrocybe</taxon>
    </lineage>
</organism>
<evidence type="ECO:0000313" key="2">
    <source>
        <dbReference type="Proteomes" id="UP001148786"/>
    </source>
</evidence>
<evidence type="ECO:0000313" key="1">
    <source>
        <dbReference type="EMBL" id="KAJ3504763.1"/>
    </source>
</evidence>
<dbReference type="OrthoDB" id="2992500at2759"/>